<dbReference type="EMBL" id="DXGK01000033">
    <property type="protein sequence ID" value="HIW70117.1"/>
    <property type="molecule type" value="Genomic_DNA"/>
</dbReference>
<name>A0A9D1QPZ7_9LACO</name>
<dbReference type="Proteomes" id="UP000886878">
    <property type="component" value="Unassembled WGS sequence"/>
</dbReference>
<proteinExistence type="predicted"/>
<feature type="non-terminal residue" evidence="1">
    <location>
        <position position="1"/>
    </location>
</feature>
<evidence type="ECO:0000313" key="2">
    <source>
        <dbReference type="Proteomes" id="UP000886878"/>
    </source>
</evidence>
<gene>
    <name evidence="1" type="ORF">H9876_01860</name>
</gene>
<reference evidence="1" key="2">
    <citation type="submission" date="2021-04" db="EMBL/GenBank/DDBJ databases">
        <authorList>
            <person name="Gilroy R."/>
        </authorList>
    </citation>
    <scope>NUCLEOTIDE SEQUENCE</scope>
    <source>
        <strain evidence="1">ChiHejej3B27-2180</strain>
    </source>
</reference>
<dbReference type="AlphaFoldDB" id="A0A9D1QPZ7"/>
<accession>A0A9D1QPZ7</accession>
<comment type="caution">
    <text evidence="1">The sequence shown here is derived from an EMBL/GenBank/DDBJ whole genome shotgun (WGS) entry which is preliminary data.</text>
</comment>
<organism evidence="1 2">
    <name type="scientific">Candidatus Limosilactobacillus merdipullorum</name>
    <dbReference type="NCBI Taxonomy" id="2838653"/>
    <lineage>
        <taxon>Bacteria</taxon>
        <taxon>Bacillati</taxon>
        <taxon>Bacillota</taxon>
        <taxon>Bacilli</taxon>
        <taxon>Lactobacillales</taxon>
        <taxon>Lactobacillaceae</taxon>
        <taxon>Limosilactobacillus</taxon>
    </lineage>
</organism>
<sequence>HKKRFLNVCSNVKESHLFTILIFSIADWAASTNHFQTWSVSGLSGEIYLGILMLRQRPDLKTSHHDLASNSVHHVPDRLGLVIITLFQPLKGAS</sequence>
<protein>
    <submittedName>
        <fullName evidence="1">Uncharacterized protein</fullName>
    </submittedName>
</protein>
<reference evidence="1" key="1">
    <citation type="journal article" date="2021" name="PeerJ">
        <title>Extensive microbial diversity within the chicken gut microbiome revealed by metagenomics and culture.</title>
        <authorList>
            <person name="Gilroy R."/>
            <person name="Ravi A."/>
            <person name="Getino M."/>
            <person name="Pursley I."/>
            <person name="Horton D.L."/>
            <person name="Alikhan N.F."/>
            <person name="Baker D."/>
            <person name="Gharbi K."/>
            <person name="Hall N."/>
            <person name="Watson M."/>
            <person name="Adriaenssens E.M."/>
            <person name="Foster-Nyarko E."/>
            <person name="Jarju S."/>
            <person name="Secka A."/>
            <person name="Antonio M."/>
            <person name="Oren A."/>
            <person name="Chaudhuri R.R."/>
            <person name="La Ragione R."/>
            <person name="Hildebrand F."/>
            <person name="Pallen M.J."/>
        </authorList>
    </citation>
    <scope>NUCLEOTIDE SEQUENCE</scope>
    <source>
        <strain evidence="1">ChiHejej3B27-2180</strain>
    </source>
</reference>
<evidence type="ECO:0000313" key="1">
    <source>
        <dbReference type="EMBL" id="HIW70117.1"/>
    </source>
</evidence>